<organism evidence="3 4">
    <name type="scientific">Rhodotorula mucilaginosa</name>
    <name type="common">Yeast</name>
    <name type="synonym">Rhodotorula rubra</name>
    <dbReference type="NCBI Taxonomy" id="5537"/>
    <lineage>
        <taxon>Eukaryota</taxon>
        <taxon>Fungi</taxon>
        <taxon>Dikarya</taxon>
        <taxon>Basidiomycota</taxon>
        <taxon>Pucciniomycotina</taxon>
        <taxon>Microbotryomycetes</taxon>
        <taxon>Sporidiobolales</taxon>
        <taxon>Sporidiobolaceae</taxon>
        <taxon>Rhodotorula</taxon>
    </lineage>
</organism>
<evidence type="ECO:0000313" key="4">
    <source>
        <dbReference type="Proteomes" id="UP000777482"/>
    </source>
</evidence>
<evidence type="ECO:0000256" key="1">
    <source>
        <dbReference type="SAM" id="MobiDB-lite"/>
    </source>
</evidence>
<protein>
    <submittedName>
        <fullName evidence="3">Uncharacterized protein</fullName>
    </submittedName>
</protein>
<proteinExistence type="predicted"/>
<feature type="chain" id="PRO_5040481499" evidence="2">
    <location>
        <begin position="27"/>
        <end position="235"/>
    </location>
</feature>
<keyword evidence="4" id="KW-1185">Reference proteome</keyword>
<dbReference type="EMBL" id="PUHQ01000009">
    <property type="protein sequence ID" value="KAG0665429.1"/>
    <property type="molecule type" value="Genomic_DNA"/>
</dbReference>
<feature type="signal peptide" evidence="2">
    <location>
        <begin position="1"/>
        <end position="26"/>
    </location>
</feature>
<comment type="caution">
    <text evidence="3">The sequence shown here is derived from an EMBL/GenBank/DDBJ whole genome shotgun (WGS) entry which is preliminary data.</text>
</comment>
<feature type="region of interest" description="Disordered" evidence="1">
    <location>
        <begin position="142"/>
        <end position="170"/>
    </location>
</feature>
<dbReference type="AlphaFoldDB" id="A0A9P6W814"/>
<name>A0A9P6W814_RHOMI</name>
<feature type="region of interest" description="Disordered" evidence="1">
    <location>
        <begin position="197"/>
        <end position="235"/>
    </location>
</feature>
<dbReference type="Proteomes" id="UP000777482">
    <property type="component" value="Unassembled WGS sequence"/>
</dbReference>
<evidence type="ECO:0000256" key="2">
    <source>
        <dbReference type="SAM" id="SignalP"/>
    </source>
</evidence>
<evidence type="ECO:0000313" key="3">
    <source>
        <dbReference type="EMBL" id="KAG0665429.1"/>
    </source>
</evidence>
<reference evidence="3 4" key="1">
    <citation type="submission" date="2020-11" db="EMBL/GenBank/DDBJ databases">
        <title>Kefir isolates.</title>
        <authorList>
            <person name="Marcisauskas S."/>
            <person name="Kim Y."/>
            <person name="Blasche S."/>
        </authorList>
    </citation>
    <scope>NUCLEOTIDE SEQUENCE [LARGE SCALE GENOMIC DNA]</scope>
    <source>
        <strain evidence="3 4">KR</strain>
    </source>
</reference>
<keyword evidence="2" id="KW-0732">Signal</keyword>
<gene>
    <name evidence="3" type="ORF">C6P46_006876</name>
</gene>
<sequence>MERYSLSMFLRFATILAFAFCTAILASPVPQAAEFNPANALPGIPGAPALDTAGWSLERGTAFSSASNPSATADVDSGPASATAQMLPTLSNAAPAVGPAIQSAPMATPRLGQAAALTANAAPTFASVNSVSTLEPFTTLANDPAGAATAPPDYAGAHAPTPTLAGTPSSTLATLDPSAASAMADILTGLAALQDSTGLEEGATSKEDPASSSPKNAEGGGADPPAPKPASAASA</sequence>
<dbReference type="OrthoDB" id="2528414at2759"/>
<accession>A0A9P6W814</accession>